<sequence>MSATSVYKALNAAISNNSIDLWTTANNSTDLSGLVPVMGLFGIKSSYILTNVELIMLPSGTSVQLTGSGSFTGSTAYPVIATMRYVQEGNVFSLALAVKTDWVFSNFFSPLPPTKMQVPAIVEGVTWYDSILTDMKVGSAEFSGASGATSLSLTGFLLLPDENQPDKKYLLDKTPMIGPWPLRISGTVTMPDANRTYPLMDINATGSATVIDAASEPGVQGPQPIALINPGLNFVIASLTPPQPGITAFSTVYLYGDFAIGKIQGRIQTIILSTNDVWNFVVLFKKETASLVQGLAELVGIFGVDLPIPMNFPVLSDFYIAEVDMDLLNSGTDQFPVFSLNAFGMTIRSDKTWDPPVPFVTISKVGTHWVWTWSEVLNDSGDYVKEHVVTGSVFGTMNFGSKGSTVIVIPPSPYDPNSRKELVVLDDQTVSFDLNMSLPNLIINGTLAKDSYIPIGSAFAYFFGSSGPSTGLQKMNVTKLKFSADPLGQNYFATAGIFFGDPAHPDAVQGWEINLFIATILVEGMEFDIALNNGKISGSLSGVFYLKQGSPDNYNLPRFLISAEYPVQDPETPQGWTLSGKLYEGTYIDLVDLVQRFIYGEGHTKPDWIPDLLVDRLYATFVTGSKKDGVQVVKPSYTFGATISARWEPTIFDTQLKINASASIDMQKPATSDKATGKISGMFSVNKIRLTAALTFGVPEATYLFKVEFDNIWLQATTSWRGEQNNRHQVVSLQLGGVTLGDILEYLVNLAAPTLGFKLDSPWDVLKQIDLSRFVLTIDPKENIVEFVFNAKVDLVIAQLDSIGVRYSRQSGQGKVDMILTGSFMGQRYTDDKPLSWDVVNDPPPSVPGQGQSLIDLRYLGLGQRVTFMGDTPNTVAESIAKLRKDMTPPPSEGSPMPDTMEYSAESQWLIGLDVTLMNTVDLGFIFNDPKLYGLSIALGGERAGALAGLKFEILYKKITDEIGMFRIEFQVPDMFRTIQLGVVTITLGIVVIEIYTNGNFKIDLGFPYNRNFARSFSLQAYIFIGRGGFYFGLLNGDTSTQVPRISNGTFSPVIELGIGIAAGVGREIRAGILSGGAYVELQVIFQGVLAWFNPSSNGSASVTYFKCQGVAALYGKIYGSVDFAVVKVSVTLEAYAQISIIYESCQPMLITLTAAVSAKASIKILFIRIHFSFSVKLEIQFVIGSAQPTPWILSNNNGSSKSLLASQGHVPVAYRSKQNFYLRNNKYRRLKAMRVTHDVAVKRMRALGVVVGDVDSGYVLNWKPGDKVFGDSPRKAHLTLLPAFTVADVPVNWNDTIPDNTNPNYRSAFVLFADTGMSPTATDAATCAIRSSAHSGMTANDNDTSLLAADILTQGLLLYTINALPRDAGEGNNITAGQIQLLLEQLDMPDTMTSGLSITDLATFFSTNINLWISGDTDPRPDEKSAMVLPMPPFLSWTSPQGGNIDFNTKNKIGPWYEWEISKLLGAYFPVGDETGGRPSEDNPAKYESFTSFMFRDFCLMVIQNGVQEMQKHLDNTTVTVQDIQGVVQNLEQVAASLPTATVVYIICSGDTVESVAEHLGATPEELLFLNATLPAILRDSDVGTSINVILGVAPEILGLDNADKPFSINQCVLGTLVHQAATDETLNSIATLFQVSSVADMLGYHDPAFPGLSSGNNILKAGAKFDLPQRTFENAPADFVQLRTAGAFFVRYIDLTILIDTPLPEMANWYAQVIAELNKPLLDTLFPSQPVPATVELPPGHSLSVPNAYHIAYKDAGNTNSYTTIAGDTLERIGFALAFQQDFSTTTPPGVPQWPAFRAAVTAAGAQSWNIPAQQGVIVEAGSTIESLTRQLIIDASWTNTNPLSPATGIWTYNWTNVAIWIGPANILALVASITVPNAKTAVFDQGTLNFTVLSNTYGLPVTDAATRLKKVPGLFAKDTILLVKHLPAQDIDVLINAILTGDSFASIVNQSSRMLMSGLRLPGLKEDQGHVVADPATPLPLYDLTGQQFSVAVNKDQPADTALSLILSSEQSWIELFSSITVQAGQTLAQLEQTYPNLLTYNPGLNENTFKVGMVLLTATTTTLNYSYTNQNILDASPATGLSVVAVPPTLTAPSAMQIKGTVPRTYGLEHRIELQSPVTLPIPQVQGQPNVTGNPGLWMLPPDLIDKALARVATQYEILATQQGSPAGNEAIQLDNSTFGAIIPFKMKRLDDESTQFSLIGVDTDKRDELLLLSSWLQSQAPGDKTVAYLLLSPAPDATNTAGLTVLANDPAKAFLVKTNLSTISMPPSLLMDAPEGPVPDPGYFASMSSLANFLVLLWEGSVVGGTGYYFSPGVKLPGSAFDQQGNIVLQLLVIAGTQQAVAPNGRSLLPFNNCALIGPGADSAQLSIYIESNGSTDPSETVTQALVPPGNVGFEFLTKNPDTLTLDDKEKLLKTMYSLMAFSVASQAGSPFEAQPSGMPVVPDPSDGVQSAPWQKARAYRKAKAAGILQDEPEKPYWQYSQVMPVSRFIKPGTQLAAPEVNGLPPSKDDPYQGFGTEATLPTANFVFGFGDVLGNRTGANGTGQGTTPIKVGYTDNMVGVGDWPSTARYFTVQKVNSNAQLTAVVAPRPSELMPSPSQSGDVNKDQITQQQQKYGQSYYQLIQPGMNAWLVSSLNFIADPDYGNKGVQIDINPLWRFAAGSYAVTYSLGMLSSAKPVGCATPGDIITKYGVRYAELAMANADTLVDELFGSTLPVVPAYYPFVEHLSITDMAALPPKGWPAPAPAALLTNNDTQLLKIGAVLTIPAKTISTGASYPTHSMQTLATDNYTRVSDLSTVNSGQPILQEGFEFAVEVDDDTEVVVTVDVVNNSFNKVIALFANAGVNITVEALADQYKDIEGVLAKDKSLTVPTYVAQKENTLSENNSGVSVTDLVSNNLTTKDLFDPGALIYFGNFTNITASDTADTLRQFAERYACPMELLLKANPGFALPVSSKFVVPGTLSWPADTTLLRVPYTVAAADTLNDIAARFNFNTALGAADQQLATLNVNTPGTLMPNIDLVIPVSGTNYTVNTGTDPSFASVLKSLQQQVSSATLADMVNAIGGESNKLNPGGLFVCPPALLAQTTAPQSIQHVYNVSAAAFALANTAVQNLIASNVELKATDPEGKIVSINTADNDTFNSLITRFAEAKVLLSADEIVNANPTAMLFKQHAVAFLPPAQVNFPVNIGEGGPYAVPVGPLQVAVRLLRPASLIYPGFETPHGIGPVEMAESDFPAPVNSKDAKGSLTYNQFIDDMIKALPKLRLGTGQITGVVQDLWQVEFDDNGIKSVALKGATTVNGQKQPRFFALMPLYSNLVTRPVLVAPLNTNGTLGTPQNISYQSIDVELWARRFLEDMDRFLSGPYAMAVYNNAAIRDQLKTVMNAKATMIPRIAAGLNTVLDVTDPGKQPALISAVDAMTQMLGISLANTYEASVLVQYDSAVDSAWQKSLGLKPANLYGQADIKTAGGGSVPGLTIMAAKTDLSKAASYVNFLLLLDNPAFHKDVSGSFVYNLSNLEFNINSNNVPQNYNASDWLTFTPLLTSATKPAALQDTDPGNVDVPIPLRNFPELPKIVVQQVVQSYPDGTQDASKLGLWNYEFVYTHQHAEQDYVMIKAEFNLSPGDQLNALTTQPRDLFTELAQYMNVADQLWGLLQALTDKESTQDPASVANAVGTFATLAANVAEYWSTRLKSSDFYTHPQDLMVSQASYSFNARVAYRANNDLNELTLTRLDATPGPNNTWPEVHVQIPTTGLFIKLEMQAPQQNAVAYLVPAEIAIPPVAWPVFKIVWPDLNLAAVQNARTQMNVQRNQNLLDNVPTNQAFIFTTDTIIAPSVITPLNNFSKRVNINSLGNTLTDALNACFAALFGSGMSGQKVTFELRYGFELVPPSGEADEGLVTYLPIGLYPNQTLSANTAAALNTVVQTWKGINNPVEKGGEWVFSMKLYSQVSSSAYSLMNIEHLVYKIQAN</sequence>
<feature type="domain" description="LysM" evidence="1">
    <location>
        <begin position="1544"/>
        <end position="1590"/>
    </location>
</feature>
<dbReference type="PROSITE" id="PS51782">
    <property type="entry name" value="LYSM"/>
    <property type="match status" value="2"/>
</dbReference>
<accession>A0A848GP94</accession>
<name>A0A848GP94_9BACT</name>
<evidence type="ECO:0000259" key="1">
    <source>
        <dbReference type="PROSITE" id="PS51782"/>
    </source>
</evidence>
<dbReference type="Proteomes" id="UP000583266">
    <property type="component" value="Unassembled WGS sequence"/>
</dbReference>
<keyword evidence="3" id="KW-1185">Reference proteome</keyword>
<dbReference type="InterPro" id="IPR018392">
    <property type="entry name" value="LysM"/>
</dbReference>
<dbReference type="RefSeq" id="WP_169224781.1">
    <property type="nucleotide sequence ID" value="NZ_JABBGC010000001.1"/>
</dbReference>
<evidence type="ECO:0000313" key="2">
    <source>
        <dbReference type="EMBL" id="NML37738.1"/>
    </source>
</evidence>
<dbReference type="SMART" id="SM00257">
    <property type="entry name" value="LysM"/>
    <property type="match status" value="3"/>
</dbReference>
<organism evidence="2 3">
    <name type="scientific">Chitinophaga fulva</name>
    <dbReference type="NCBI Taxonomy" id="2728842"/>
    <lineage>
        <taxon>Bacteria</taxon>
        <taxon>Pseudomonadati</taxon>
        <taxon>Bacteroidota</taxon>
        <taxon>Chitinophagia</taxon>
        <taxon>Chitinophagales</taxon>
        <taxon>Chitinophagaceae</taxon>
        <taxon>Chitinophaga</taxon>
    </lineage>
</organism>
<feature type="domain" description="LysM" evidence="1">
    <location>
        <begin position="2978"/>
        <end position="3027"/>
    </location>
</feature>
<reference evidence="2 3" key="1">
    <citation type="submission" date="2020-04" db="EMBL/GenBank/DDBJ databases">
        <title>Chitinophaga sp. G-6-1-13 sp. nov., isolated from soil.</title>
        <authorList>
            <person name="Dahal R.H."/>
            <person name="Chaudhary D.K."/>
        </authorList>
    </citation>
    <scope>NUCLEOTIDE SEQUENCE [LARGE SCALE GENOMIC DNA]</scope>
    <source>
        <strain evidence="2 3">G-6-1-13</strain>
    </source>
</reference>
<evidence type="ECO:0000313" key="3">
    <source>
        <dbReference type="Proteomes" id="UP000583266"/>
    </source>
</evidence>
<gene>
    <name evidence="2" type="ORF">HHL17_11085</name>
</gene>
<proteinExistence type="predicted"/>
<dbReference type="EMBL" id="JABBGC010000001">
    <property type="protein sequence ID" value="NML37738.1"/>
    <property type="molecule type" value="Genomic_DNA"/>
</dbReference>
<protein>
    <recommendedName>
        <fullName evidence="1">LysM domain-containing protein</fullName>
    </recommendedName>
</protein>
<comment type="caution">
    <text evidence="2">The sequence shown here is derived from an EMBL/GenBank/DDBJ whole genome shotgun (WGS) entry which is preliminary data.</text>
</comment>